<evidence type="ECO:0000256" key="7">
    <source>
        <dbReference type="ARBA" id="ARBA00023125"/>
    </source>
</evidence>
<dbReference type="PIRSF" id="PIRSF000774">
    <property type="entry name" value="RpoN"/>
    <property type="match status" value="1"/>
</dbReference>
<dbReference type="AlphaFoldDB" id="A0A411Z4W6"/>
<dbReference type="Pfam" id="PF04963">
    <property type="entry name" value="Sigma54_CBD"/>
    <property type="match status" value="1"/>
</dbReference>
<dbReference type="Gene3D" id="1.10.10.1330">
    <property type="entry name" value="RNA polymerase sigma-54 factor, core-binding domain"/>
    <property type="match status" value="1"/>
</dbReference>
<dbReference type="GO" id="GO:0016987">
    <property type="term" value="F:sigma factor activity"/>
    <property type="evidence" value="ECO:0007669"/>
    <property type="project" value="UniProtKB-KW"/>
</dbReference>
<keyword evidence="6 9" id="KW-0731">Sigma factor</keyword>
<dbReference type="PROSITE" id="PS50044">
    <property type="entry name" value="SIGMA54_3"/>
    <property type="match status" value="1"/>
</dbReference>
<accession>A0A411Z4W6</accession>
<comment type="function">
    <text evidence="9">Sigma factors are initiation factors that promote the attachment of RNA polymerase to specific initiation sites and are then released.</text>
</comment>
<keyword evidence="2 9" id="KW-0240">DNA-directed RNA polymerase</keyword>
<dbReference type="Proteomes" id="UP000284547">
    <property type="component" value="Unassembled WGS sequence"/>
</dbReference>
<feature type="domain" description="RNA polymerase sigma factor 54 DNA-binding" evidence="10">
    <location>
        <begin position="267"/>
        <end position="413"/>
    </location>
</feature>
<evidence type="ECO:0000259" key="10">
    <source>
        <dbReference type="Pfam" id="PF04552"/>
    </source>
</evidence>
<evidence type="ECO:0000256" key="2">
    <source>
        <dbReference type="ARBA" id="ARBA00022478"/>
    </source>
</evidence>
<feature type="domain" description="RNA polymerase sigma factor 54 core-binding" evidence="11">
    <location>
        <begin position="79"/>
        <end position="260"/>
    </location>
</feature>
<dbReference type="GO" id="GO:0006352">
    <property type="term" value="P:DNA-templated transcription initiation"/>
    <property type="evidence" value="ECO:0007669"/>
    <property type="project" value="InterPro"/>
</dbReference>
<organism evidence="12 13">
    <name type="scientific">Pseudotabrizicola alkalilacus</name>
    <dbReference type="NCBI Taxonomy" id="2305252"/>
    <lineage>
        <taxon>Bacteria</taxon>
        <taxon>Pseudomonadati</taxon>
        <taxon>Pseudomonadota</taxon>
        <taxon>Alphaproteobacteria</taxon>
        <taxon>Rhodobacterales</taxon>
        <taxon>Paracoccaceae</taxon>
        <taxon>Pseudotabrizicola</taxon>
    </lineage>
</organism>
<dbReference type="InterPro" id="IPR038709">
    <property type="entry name" value="RpoN_core-bd_sf"/>
</dbReference>
<dbReference type="GO" id="GO:0016779">
    <property type="term" value="F:nucleotidyltransferase activity"/>
    <property type="evidence" value="ECO:0007669"/>
    <property type="project" value="UniProtKB-KW"/>
</dbReference>
<dbReference type="PANTHER" id="PTHR32248:SF4">
    <property type="entry name" value="RNA POLYMERASE SIGMA-54 FACTOR"/>
    <property type="match status" value="1"/>
</dbReference>
<dbReference type="GO" id="GO:0000428">
    <property type="term" value="C:DNA-directed RNA polymerase complex"/>
    <property type="evidence" value="ECO:0007669"/>
    <property type="project" value="UniProtKB-KW"/>
</dbReference>
<comment type="similarity">
    <text evidence="1 9">Belongs to the sigma-54 factor family.</text>
</comment>
<evidence type="ECO:0000256" key="6">
    <source>
        <dbReference type="ARBA" id="ARBA00023082"/>
    </source>
</evidence>
<keyword evidence="5 9" id="KW-0805">Transcription regulation</keyword>
<keyword evidence="4 9" id="KW-0548">Nucleotidyltransferase</keyword>
<dbReference type="InterPro" id="IPR007634">
    <property type="entry name" value="RNA_pol_sigma_54_DNA-bd"/>
</dbReference>
<dbReference type="EMBL" id="QWEY01000002">
    <property type="protein sequence ID" value="RGP38136.1"/>
    <property type="molecule type" value="Genomic_DNA"/>
</dbReference>
<dbReference type="GO" id="GO:0003677">
    <property type="term" value="F:DNA binding"/>
    <property type="evidence" value="ECO:0007669"/>
    <property type="project" value="UniProtKB-KW"/>
</dbReference>
<dbReference type="PROSITE" id="PS00717">
    <property type="entry name" value="SIGMA54_1"/>
    <property type="match status" value="1"/>
</dbReference>
<name>A0A411Z4W6_9RHOB</name>
<dbReference type="PROSITE" id="PS00718">
    <property type="entry name" value="SIGMA54_2"/>
    <property type="match status" value="1"/>
</dbReference>
<evidence type="ECO:0000256" key="8">
    <source>
        <dbReference type="ARBA" id="ARBA00023163"/>
    </source>
</evidence>
<reference evidence="12 13" key="1">
    <citation type="submission" date="2018-08" db="EMBL/GenBank/DDBJ databases">
        <title>Flavobacterium tibetense sp. nov., isolated from a wetland YonghuCo on Tibetan Plateau.</title>
        <authorList>
            <person name="Phurbu D."/>
            <person name="Lu H."/>
            <person name="Xing P."/>
        </authorList>
    </citation>
    <scope>NUCLEOTIDE SEQUENCE [LARGE SCALE GENOMIC DNA]</scope>
    <source>
        <strain evidence="12 13">DJC</strain>
    </source>
</reference>
<evidence type="ECO:0000256" key="5">
    <source>
        <dbReference type="ARBA" id="ARBA00023015"/>
    </source>
</evidence>
<dbReference type="PRINTS" id="PR00045">
    <property type="entry name" value="SIGMA54FCT"/>
</dbReference>
<comment type="caution">
    <text evidence="12">The sequence shown here is derived from an EMBL/GenBank/DDBJ whole genome shotgun (WGS) entry which is preliminary data.</text>
</comment>
<dbReference type="Pfam" id="PF04552">
    <property type="entry name" value="Sigma54_DBD"/>
    <property type="match status" value="1"/>
</dbReference>
<dbReference type="NCBIfam" id="TIGR02395">
    <property type="entry name" value="rpoN_sigma"/>
    <property type="match status" value="1"/>
</dbReference>
<dbReference type="InterPro" id="IPR007046">
    <property type="entry name" value="RNA_pol_sigma_54_core-bd"/>
</dbReference>
<dbReference type="GO" id="GO:0001216">
    <property type="term" value="F:DNA-binding transcription activator activity"/>
    <property type="evidence" value="ECO:0007669"/>
    <property type="project" value="InterPro"/>
</dbReference>
<evidence type="ECO:0000256" key="3">
    <source>
        <dbReference type="ARBA" id="ARBA00022679"/>
    </source>
</evidence>
<dbReference type="RefSeq" id="WP_118150190.1">
    <property type="nucleotide sequence ID" value="NZ_QWEY01000002.1"/>
</dbReference>
<proteinExistence type="inferred from homology"/>
<dbReference type="OrthoDB" id="9814402at2"/>
<keyword evidence="8 9" id="KW-0804">Transcription</keyword>
<protein>
    <recommendedName>
        <fullName evidence="9">RNA polymerase sigma-54 factor</fullName>
    </recommendedName>
</protein>
<evidence type="ECO:0000313" key="12">
    <source>
        <dbReference type="EMBL" id="RGP38136.1"/>
    </source>
</evidence>
<dbReference type="InterPro" id="IPR000394">
    <property type="entry name" value="RNA_pol_sigma_54"/>
</dbReference>
<keyword evidence="7 9" id="KW-0238">DNA-binding</keyword>
<evidence type="ECO:0000256" key="9">
    <source>
        <dbReference type="PIRNR" id="PIRNR000774"/>
    </source>
</evidence>
<keyword evidence="13" id="KW-1185">Reference proteome</keyword>
<evidence type="ECO:0000313" key="13">
    <source>
        <dbReference type="Proteomes" id="UP000284547"/>
    </source>
</evidence>
<keyword evidence="3 9" id="KW-0808">Transferase</keyword>
<dbReference type="Gene3D" id="1.10.10.60">
    <property type="entry name" value="Homeodomain-like"/>
    <property type="match status" value="1"/>
</dbReference>
<dbReference type="PANTHER" id="PTHR32248">
    <property type="entry name" value="RNA POLYMERASE SIGMA-54 FACTOR"/>
    <property type="match status" value="1"/>
</dbReference>
<evidence type="ECO:0000256" key="1">
    <source>
        <dbReference type="ARBA" id="ARBA00008798"/>
    </source>
</evidence>
<gene>
    <name evidence="12" type="primary">rpoN</name>
    <name evidence="12" type="ORF">D1012_04675</name>
</gene>
<sequence length="416" mass="44281">MKVRAKMGVSQTQRLQLSTGLHAALRMLRADAAGLTHFLEEQAAETPALSLHPVLPAAGDWLPRWSGVLPHSGPDEAASLAAHGPSLIAHVMSAIPGLVPAPRDRTIALALADALEPSGWLGRPVADIAADLGVSPDAVDRVLIRLHQIDPPGLFARNLADCLRLQAIDAEALDPVLSVMLDRLDLVASGDWAALARLTGAPEAEVHNRFRLIRSFNPKPGASFATIASPLREPDLIVRQGEGGWLVTLNHSSLPALSVDPAAAGAARARDMVRLVESRNTTLLAVAQAILSHQRTALDQGPAALRPLTMQTLAQSLGLHKSTVSRVVAGAAVDTPHGTWWLRRMFSPDMGADTAAAALRARLARLIADEETTQPLSDEALAQALSEDGAALARRTVAKYRAELRIPAAHRRRHKP</sequence>
<evidence type="ECO:0000256" key="4">
    <source>
        <dbReference type="ARBA" id="ARBA00022695"/>
    </source>
</evidence>
<evidence type="ECO:0000259" key="11">
    <source>
        <dbReference type="Pfam" id="PF04963"/>
    </source>
</evidence>